<evidence type="ECO:0000313" key="3">
    <source>
        <dbReference type="EMBL" id="MDQ0253883.1"/>
    </source>
</evidence>
<gene>
    <name evidence="3" type="ORF">J2S74_001255</name>
</gene>
<evidence type="ECO:0000313" key="4">
    <source>
        <dbReference type="Proteomes" id="UP001230005"/>
    </source>
</evidence>
<feature type="coiled-coil region" evidence="1">
    <location>
        <begin position="73"/>
        <end position="147"/>
    </location>
</feature>
<dbReference type="SUPFAM" id="SSF140423">
    <property type="entry name" value="MW0975(SA0943)-like"/>
    <property type="match status" value="1"/>
</dbReference>
<dbReference type="InterPro" id="IPR019454">
    <property type="entry name" value="Lipoprot_YkyA-like"/>
</dbReference>
<keyword evidence="4" id="KW-1185">Reference proteome</keyword>
<reference evidence="3 4" key="1">
    <citation type="submission" date="2023-07" db="EMBL/GenBank/DDBJ databases">
        <title>Genomic Encyclopedia of Type Strains, Phase IV (KMG-IV): sequencing the most valuable type-strain genomes for metagenomic binning, comparative biology and taxonomic classification.</title>
        <authorList>
            <person name="Goeker M."/>
        </authorList>
    </citation>
    <scope>NUCLEOTIDE SEQUENCE [LARGE SCALE GENOMIC DNA]</scope>
    <source>
        <strain evidence="3 4">DSM 9768</strain>
    </source>
</reference>
<feature type="chain" id="PRO_5046549507" evidence="2">
    <location>
        <begin position="22"/>
        <end position="223"/>
    </location>
</feature>
<sequence length="223" mass="26353">MNKLKISTITLVMFLLMVILAACSEEQPPNPAEFMYEHFEEAVVIERAVEEIQVPLTEAENNEFEWYEEMLALSDLEEIEALAAQAIESAEERRALMDEEKEIIDNAFQEFQQAIDFIEDFQDEVVKEQAEDIVRMMEERHQTYQDLYNKYMETIDMDIELYTLIYQEELTIEELQEKHDLVNEAYQQINELNNQFNEITAEFNNAKREFYENAGLEVVFEGA</sequence>
<dbReference type="RefSeq" id="WP_307323090.1">
    <property type="nucleotide sequence ID" value="NZ_JAUSUG010000003.1"/>
</dbReference>
<evidence type="ECO:0000256" key="1">
    <source>
        <dbReference type="SAM" id="Coils"/>
    </source>
</evidence>
<dbReference type="Pfam" id="PF10368">
    <property type="entry name" value="YkyA"/>
    <property type="match status" value="1"/>
</dbReference>
<proteinExistence type="predicted"/>
<keyword evidence="2" id="KW-0732">Signal</keyword>
<accession>A0ABT9ZTS6</accession>
<dbReference type="InterPro" id="IPR036785">
    <property type="entry name" value="YkyA-like_sf"/>
</dbReference>
<feature type="coiled-coil region" evidence="1">
    <location>
        <begin position="172"/>
        <end position="209"/>
    </location>
</feature>
<feature type="signal peptide" evidence="2">
    <location>
        <begin position="1"/>
        <end position="21"/>
    </location>
</feature>
<dbReference type="EMBL" id="JAUSUG010000003">
    <property type="protein sequence ID" value="MDQ0253883.1"/>
    <property type="molecule type" value="Genomic_DNA"/>
</dbReference>
<protein>
    <submittedName>
        <fullName evidence="3">Tetratricopeptide (TPR) repeat protein</fullName>
    </submittedName>
</protein>
<name>A0ABT9ZTS6_9BACI</name>
<dbReference type="PROSITE" id="PS51257">
    <property type="entry name" value="PROKAR_LIPOPROTEIN"/>
    <property type="match status" value="1"/>
</dbReference>
<comment type="caution">
    <text evidence="3">The sequence shown here is derived from an EMBL/GenBank/DDBJ whole genome shotgun (WGS) entry which is preliminary data.</text>
</comment>
<organism evidence="3 4">
    <name type="scientific">Evansella vedderi</name>
    <dbReference type="NCBI Taxonomy" id="38282"/>
    <lineage>
        <taxon>Bacteria</taxon>
        <taxon>Bacillati</taxon>
        <taxon>Bacillota</taxon>
        <taxon>Bacilli</taxon>
        <taxon>Bacillales</taxon>
        <taxon>Bacillaceae</taxon>
        <taxon>Evansella</taxon>
    </lineage>
</organism>
<dbReference type="Proteomes" id="UP001230005">
    <property type="component" value="Unassembled WGS sequence"/>
</dbReference>
<evidence type="ECO:0000256" key="2">
    <source>
        <dbReference type="SAM" id="SignalP"/>
    </source>
</evidence>
<keyword evidence="1" id="KW-0175">Coiled coil</keyword>
<dbReference type="Gene3D" id="1.20.120.570">
    <property type="entry name" value="YkyA-like"/>
    <property type="match status" value="1"/>
</dbReference>